<feature type="region of interest" description="Disordered" evidence="1">
    <location>
        <begin position="145"/>
        <end position="177"/>
    </location>
</feature>
<proteinExistence type="predicted"/>
<dbReference type="EMBL" id="KB446548">
    <property type="protein sequence ID" value="EME38133.1"/>
    <property type="molecule type" value="Genomic_DNA"/>
</dbReference>
<keyword evidence="3" id="KW-1185">Reference proteome</keyword>
<protein>
    <submittedName>
        <fullName evidence="2">Uncharacterized protein</fullName>
    </submittedName>
</protein>
<name>M2XZM4_DOTSN</name>
<sequence length="186" mass="21583">MRQKRYGHYFTNYSIKLYMLMHVRANDDQWEGPYHAVPEKPNLLLEVLRPIWPTSLPRQRSHSCEHHHTRTAPELPQHMTIAFTSTCSHSQSIGALRIHQHVAESGYLYTTCSDLPLNDDVLRRAWMCTSHWQVKLSTTCAKPERCTSRARRKASRSSHGFARESTPSDTQATHRTIGWRILPPEL</sequence>
<dbReference type="Proteomes" id="UP000016933">
    <property type="component" value="Unassembled WGS sequence"/>
</dbReference>
<organism evidence="2 3">
    <name type="scientific">Dothistroma septosporum (strain NZE10 / CBS 128990)</name>
    <name type="common">Red band needle blight fungus</name>
    <name type="synonym">Mycosphaerella pini</name>
    <dbReference type="NCBI Taxonomy" id="675120"/>
    <lineage>
        <taxon>Eukaryota</taxon>
        <taxon>Fungi</taxon>
        <taxon>Dikarya</taxon>
        <taxon>Ascomycota</taxon>
        <taxon>Pezizomycotina</taxon>
        <taxon>Dothideomycetes</taxon>
        <taxon>Dothideomycetidae</taxon>
        <taxon>Mycosphaerellales</taxon>
        <taxon>Mycosphaerellaceae</taxon>
        <taxon>Dothistroma</taxon>
    </lineage>
</organism>
<evidence type="ECO:0000313" key="3">
    <source>
        <dbReference type="Proteomes" id="UP000016933"/>
    </source>
</evidence>
<evidence type="ECO:0000256" key="1">
    <source>
        <dbReference type="SAM" id="MobiDB-lite"/>
    </source>
</evidence>
<feature type="compositionally biased region" description="Polar residues" evidence="1">
    <location>
        <begin position="165"/>
        <end position="174"/>
    </location>
</feature>
<reference evidence="2 3" key="2">
    <citation type="journal article" date="2012" name="PLoS Pathog.">
        <title>Diverse lifestyles and strategies of plant pathogenesis encoded in the genomes of eighteen Dothideomycetes fungi.</title>
        <authorList>
            <person name="Ohm R.A."/>
            <person name="Feau N."/>
            <person name="Henrissat B."/>
            <person name="Schoch C.L."/>
            <person name="Horwitz B.A."/>
            <person name="Barry K.W."/>
            <person name="Condon B.J."/>
            <person name="Copeland A.C."/>
            <person name="Dhillon B."/>
            <person name="Glaser F."/>
            <person name="Hesse C.N."/>
            <person name="Kosti I."/>
            <person name="LaButti K."/>
            <person name="Lindquist E.A."/>
            <person name="Lucas S."/>
            <person name="Salamov A.A."/>
            <person name="Bradshaw R.E."/>
            <person name="Ciuffetti L."/>
            <person name="Hamelin R.C."/>
            <person name="Kema G.H.J."/>
            <person name="Lawrence C."/>
            <person name="Scott J.A."/>
            <person name="Spatafora J.W."/>
            <person name="Turgeon B.G."/>
            <person name="de Wit P.J.G.M."/>
            <person name="Zhong S."/>
            <person name="Goodwin S.B."/>
            <person name="Grigoriev I.V."/>
        </authorList>
    </citation>
    <scope>NUCLEOTIDE SEQUENCE [LARGE SCALE GENOMIC DNA]</scope>
    <source>
        <strain evidence="3">NZE10 / CBS 128990</strain>
    </source>
</reference>
<dbReference type="HOGENOM" id="CLU_1454371_0_0_1"/>
<reference evidence="3" key="1">
    <citation type="journal article" date="2012" name="PLoS Genet.">
        <title>The genomes of the fungal plant pathogens Cladosporium fulvum and Dothistroma septosporum reveal adaptation to different hosts and lifestyles but also signatures of common ancestry.</title>
        <authorList>
            <person name="de Wit P.J.G.M."/>
            <person name="van der Burgt A."/>
            <person name="Oekmen B."/>
            <person name="Stergiopoulos I."/>
            <person name="Abd-Elsalam K.A."/>
            <person name="Aerts A.L."/>
            <person name="Bahkali A.H."/>
            <person name="Beenen H.G."/>
            <person name="Chettri P."/>
            <person name="Cox M.P."/>
            <person name="Datema E."/>
            <person name="de Vries R.P."/>
            <person name="Dhillon B."/>
            <person name="Ganley A.R."/>
            <person name="Griffiths S.A."/>
            <person name="Guo Y."/>
            <person name="Hamelin R.C."/>
            <person name="Henrissat B."/>
            <person name="Kabir M.S."/>
            <person name="Jashni M.K."/>
            <person name="Kema G."/>
            <person name="Klaubauf S."/>
            <person name="Lapidus A."/>
            <person name="Levasseur A."/>
            <person name="Lindquist E."/>
            <person name="Mehrabi R."/>
            <person name="Ohm R.A."/>
            <person name="Owen T.J."/>
            <person name="Salamov A."/>
            <person name="Schwelm A."/>
            <person name="Schijlen E."/>
            <person name="Sun H."/>
            <person name="van den Burg H.A."/>
            <person name="van Ham R.C.H.J."/>
            <person name="Zhang S."/>
            <person name="Goodwin S.B."/>
            <person name="Grigoriev I.V."/>
            <person name="Collemare J."/>
            <person name="Bradshaw R.E."/>
        </authorList>
    </citation>
    <scope>NUCLEOTIDE SEQUENCE [LARGE SCALE GENOMIC DNA]</scope>
    <source>
        <strain evidence="3">NZE10 / CBS 128990</strain>
    </source>
</reference>
<evidence type="ECO:0000313" key="2">
    <source>
        <dbReference type="EMBL" id="EME38133.1"/>
    </source>
</evidence>
<gene>
    <name evidence="2" type="ORF">DOTSEDRAFT_39666</name>
</gene>
<accession>M2XZM4</accession>
<dbReference type="AlphaFoldDB" id="M2XZM4"/>